<name>T1IDS1_RHOPR</name>
<dbReference type="VEuPathDB" id="VectorBase:RPRC014441"/>
<protein>
    <submittedName>
        <fullName evidence="1">Uncharacterized protein</fullName>
    </submittedName>
</protein>
<evidence type="ECO:0000313" key="1">
    <source>
        <dbReference type="EnsemblMetazoa" id="RPRC014441-PA"/>
    </source>
</evidence>
<proteinExistence type="predicted"/>
<dbReference type="AlphaFoldDB" id="T1IDS1"/>
<evidence type="ECO:0000313" key="2">
    <source>
        <dbReference type="Proteomes" id="UP000015103"/>
    </source>
</evidence>
<reference evidence="1" key="1">
    <citation type="submission" date="2015-05" db="UniProtKB">
        <authorList>
            <consortium name="EnsemblMetazoa"/>
        </authorList>
    </citation>
    <scope>IDENTIFICATION</scope>
</reference>
<keyword evidence="2" id="KW-1185">Reference proteome</keyword>
<dbReference type="HOGENOM" id="CLU_1984313_0_0_1"/>
<accession>T1IDS1</accession>
<organism evidence="1 2">
    <name type="scientific">Rhodnius prolixus</name>
    <name type="common">Triatomid bug</name>
    <dbReference type="NCBI Taxonomy" id="13249"/>
    <lineage>
        <taxon>Eukaryota</taxon>
        <taxon>Metazoa</taxon>
        <taxon>Ecdysozoa</taxon>
        <taxon>Arthropoda</taxon>
        <taxon>Hexapoda</taxon>
        <taxon>Insecta</taxon>
        <taxon>Pterygota</taxon>
        <taxon>Neoptera</taxon>
        <taxon>Paraneoptera</taxon>
        <taxon>Hemiptera</taxon>
        <taxon>Heteroptera</taxon>
        <taxon>Panheteroptera</taxon>
        <taxon>Cimicomorpha</taxon>
        <taxon>Reduviidae</taxon>
        <taxon>Triatominae</taxon>
        <taxon>Rhodnius</taxon>
    </lineage>
</organism>
<dbReference type="Proteomes" id="UP000015103">
    <property type="component" value="Unassembled WGS sequence"/>
</dbReference>
<sequence length="126" mass="14369">MICFLRSLRDFCRNGKEDCEGARRAKHICDNPEFDSSCEFARLDNWEDEDPNWERIIKYCPITYRHSTQKTGITTESINNNTGCSEETIAHSARKATSKKVPFKTPSISIKTSTSTSAITTTKIKR</sequence>
<dbReference type="InParanoid" id="T1IDS1"/>
<dbReference type="EMBL" id="ACPB03000206">
    <property type="status" value="NOT_ANNOTATED_CDS"/>
    <property type="molecule type" value="Genomic_DNA"/>
</dbReference>
<dbReference type="EnsemblMetazoa" id="RPRC014441-RA">
    <property type="protein sequence ID" value="RPRC014441-PA"/>
    <property type="gene ID" value="RPRC014441"/>
</dbReference>